<dbReference type="HAMAP" id="MF_01038">
    <property type="entry name" value="GpmI"/>
    <property type="match status" value="1"/>
</dbReference>
<reference evidence="11" key="1">
    <citation type="submission" date="2020-05" db="EMBL/GenBank/DDBJ databases">
        <authorList>
            <person name="Chiriac C."/>
            <person name="Salcher M."/>
            <person name="Ghai R."/>
            <person name="Kavagutti S V."/>
        </authorList>
    </citation>
    <scope>NUCLEOTIDE SEQUENCE</scope>
</reference>
<comment type="similarity">
    <text evidence="3">Belongs to the BPG-independent phosphoglycerate mutase family.</text>
</comment>
<evidence type="ECO:0000256" key="7">
    <source>
        <dbReference type="ARBA" id="ARBA00023211"/>
    </source>
</evidence>
<organism evidence="11">
    <name type="scientific">freshwater metagenome</name>
    <dbReference type="NCBI Taxonomy" id="449393"/>
    <lineage>
        <taxon>unclassified sequences</taxon>
        <taxon>metagenomes</taxon>
        <taxon>ecological metagenomes</taxon>
    </lineage>
</organism>
<dbReference type="GO" id="GO:0005737">
    <property type="term" value="C:cytoplasm"/>
    <property type="evidence" value="ECO:0007669"/>
    <property type="project" value="InterPro"/>
</dbReference>
<keyword evidence="8" id="KW-0413">Isomerase</keyword>
<keyword evidence="7" id="KW-0464">Manganese</keyword>
<name>A0A6J5ZJ80_9ZZZZ</name>
<proteinExistence type="inferred from homology"/>
<dbReference type="CDD" id="cd16010">
    <property type="entry name" value="iPGM"/>
    <property type="match status" value="1"/>
</dbReference>
<evidence type="ECO:0000256" key="3">
    <source>
        <dbReference type="ARBA" id="ARBA00008819"/>
    </source>
</evidence>
<dbReference type="Gene3D" id="3.40.1450.10">
    <property type="entry name" value="BPG-independent phosphoglycerate mutase, domain B"/>
    <property type="match status" value="1"/>
</dbReference>
<dbReference type="GO" id="GO:0004619">
    <property type="term" value="F:phosphoglycerate mutase activity"/>
    <property type="evidence" value="ECO:0007669"/>
    <property type="project" value="UniProtKB-EC"/>
</dbReference>
<evidence type="ECO:0000313" key="11">
    <source>
        <dbReference type="EMBL" id="CAB4340869.1"/>
    </source>
</evidence>
<feature type="domain" description="BPG-independent PGAM N-terminal" evidence="10">
    <location>
        <begin position="84"/>
        <end position="293"/>
    </location>
</feature>
<keyword evidence="5" id="KW-0479">Metal-binding</keyword>
<dbReference type="InterPro" id="IPR005995">
    <property type="entry name" value="Pgm_bpd_ind"/>
</dbReference>
<evidence type="ECO:0000256" key="5">
    <source>
        <dbReference type="ARBA" id="ARBA00022723"/>
    </source>
</evidence>
<dbReference type="EMBL" id="CAESAO010000034">
    <property type="protein sequence ID" value="CAB4340869.1"/>
    <property type="molecule type" value="Genomic_DNA"/>
</dbReference>
<dbReference type="Gene3D" id="3.40.720.10">
    <property type="entry name" value="Alkaline Phosphatase, subunit A"/>
    <property type="match status" value="1"/>
</dbReference>
<keyword evidence="6" id="KW-0324">Glycolysis</keyword>
<dbReference type="SUPFAM" id="SSF64158">
    <property type="entry name" value="2,3-Bisphosphoglycerate-independent phosphoglycerate mutase, substrate-binding domain"/>
    <property type="match status" value="1"/>
</dbReference>
<dbReference type="NCBIfam" id="TIGR01307">
    <property type="entry name" value="pgm_bpd_ind"/>
    <property type="match status" value="1"/>
</dbReference>
<dbReference type="UniPathway" id="UPA00109">
    <property type="reaction ID" value="UER00186"/>
</dbReference>
<sequence length="505" mass="53904">MSDSAPSACLVILDGWGLAPAGPGNAVEQANTPVFDALWQRYPHTELTACGRAVGLPDGQMGNSEVGHLNLGAGSVIRQDLTRIDDALTDGLFDENAVLINAMRSSGRLHLIGLVSDGGVHSSIEHLQALIRMAADLGVGEVLIHAFTDGRDSDPHGAEDYLAAVSGWCEAAGNARIASVVGRFYAMDRDQRWERVQTAYDLLAHGRGQHAERSAVDAARAAYERGETDEFIASTVIGSPAAIEPGDSVIAFNFRPDRMREITRALCDPAFADVDRGGAEPLQNYSCLTEYEEGWPYAVAFEPERPQVTLPQLIAEAGGRQLHVAETEKYPHVTYFFAGGEEHPQSGERRELVPSNREVATYDESPEMSAQGAAEKFLAAWHEEEPQFAIINFANPDMVGHTGVIPAAVAAIETVDRCLGEIVAAVQASGGELLITADHGNAEQMLNDDGSANTAHSLNPVPVIVTREGLKLRSGGILADVAPTLLELLGIEQPAEMTGSSLIDS</sequence>
<dbReference type="PANTHER" id="PTHR31637">
    <property type="entry name" value="2,3-BISPHOSPHOGLYCERATE-INDEPENDENT PHOSPHOGLYCERATE MUTASE"/>
    <property type="match status" value="1"/>
</dbReference>
<dbReference type="GO" id="GO:0006096">
    <property type="term" value="P:glycolytic process"/>
    <property type="evidence" value="ECO:0007669"/>
    <property type="project" value="UniProtKB-UniPathway"/>
</dbReference>
<dbReference type="SUPFAM" id="SSF53649">
    <property type="entry name" value="Alkaline phosphatase-like"/>
    <property type="match status" value="1"/>
</dbReference>
<dbReference type="PIRSF" id="PIRSF001492">
    <property type="entry name" value="IPGAM"/>
    <property type="match status" value="1"/>
</dbReference>
<dbReference type="FunFam" id="3.40.1450.10:FF:000002">
    <property type="entry name" value="2,3-bisphosphoglycerate-independent phosphoglycerate mutase"/>
    <property type="match status" value="1"/>
</dbReference>
<protein>
    <recommendedName>
        <fullName evidence="4">phosphoglycerate mutase (2,3-diphosphoglycerate-independent)</fullName>
        <ecNumber evidence="4">5.4.2.12</ecNumber>
    </recommendedName>
</protein>
<dbReference type="GO" id="GO:0030145">
    <property type="term" value="F:manganese ion binding"/>
    <property type="evidence" value="ECO:0007669"/>
    <property type="project" value="InterPro"/>
</dbReference>
<comment type="pathway">
    <text evidence="2">Carbohydrate degradation; glycolysis; pyruvate from D-glyceraldehyde 3-phosphate: step 3/5.</text>
</comment>
<dbReference type="InterPro" id="IPR011258">
    <property type="entry name" value="BPG-indep_PGM_N"/>
</dbReference>
<accession>A0A6J5ZJ80</accession>
<gene>
    <name evidence="11" type="ORF">UFOPK3522_00578</name>
</gene>
<dbReference type="AlphaFoldDB" id="A0A6J5ZJ80"/>
<evidence type="ECO:0000256" key="6">
    <source>
        <dbReference type="ARBA" id="ARBA00023152"/>
    </source>
</evidence>
<evidence type="ECO:0000259" key="9">
    <source>
        <dbReference type="Pfam" id="PF01676"/>
    </source>
</evidence>
<evidence type="ECO:0000259" key="10">
    <source>
        <dbReference type="Pfam" id="PF06415"/>
    </source>
</evidence>
<feature type="domain" description="Metalloenzyme" evidence="9">
    <location>
        <begin position="9"/>
        <end position="492"/>
    </location>
</feature>
<dbReference type="InterPro" id="IPR017850">
    <property type="entry name" value="Alkaline_phosphatase_core_sf"/>
</dbReference>
<dbReference type="Pfam" id="PF01676">
    <property type="entry name" value="Metalloenzyme"/>
    <property type="match status" value="1"/>
</dbReference>
<evidence type="ECO:0000256" key="4">
    <source>
        <dbReference type="ARBA" id="ARBA00012026"/>
    </source>
</evidence>
<dbReference type="InterPro" id="IPR036646">
    <property type="entry name" value="PGAM_B_sf"/>
</dbReference>
<evidence type="ECO:0000256" key="8">
    <source>
        <dbReference type="ARBA" id="ARBA00023235"/>
    </source>
</evidence>
<dbReference type="EC" id="5.4.2.12" evidence="4"/>
<comment type="cofactor">
    <cofactor evidence="1">
        <name>Mn(2+)</name>
        <dbReference type="ChEBI" id="CHEBI:29035"/>
    </cofactor>
</comment>
<dbReference type="GO" id="GO:0006007">
    <property type="term" value="P:glucose catabolic process"/>
    <property type="evidence" value="ECO:0007669"/>
    <property type="project" value="InterPro"/>
</dbReference>
<evidence type="ECO:0000256" key="2">
    <source>
        <dbReference type="ARBA" id="ARBA00004798"/>
    </source>
</evidence>
<evidence type="ECO:0000256" key="1">
    <source>
        <dbReference type="ARBA" id="ARBA00001936"/>
    </source>
</evidence>
<dbReference type="Pfam" id="PF06415">
    <property type="entry name" value="iPGM_N"/>
    <property type="match status" value="1"/>
</dbReference>
<dbReference type="PANTHER" id="PTHR31637:SF0">
    <property type="entry name" value="2,3-BISPHOSPHOGLYCERATE-INDEPENDENT PHOSPHOGLYCERATE MUTASE"/>
    <property type="match status" value="1"/>
</dbReference>
<dbReference type="InterPro" id="IPR006124">
    <property type="entry name" value="Metalloenzyme"/>
</dbReference>